<dbReference type="SMART" id="SM00886">
    <property type="entry name" value="Dabb"/>
    <property type="match status" value="1"/>
</dbReference>
<dbReference type="Pfam" id="PF07876">
    <property type="entry name" value="Dabb"/>
    <property type="match status" value="1"/>
</dbReference>
<dbReference type="GeneID" id="41970334"/>
<dbReference type="SUPFAM" id="SSF54909">
    <property type="entry name" value="Dimeric alpha+beta barrel"/>
    <property type="match status" value="1"/>
</dbReference>
<accession>A0A507BEP1</accession>
<evidence type="ECO:0000313" key="2">
    <source>
        <dbReference type="EMBL" id="TPX17786.1"/>
    </source>
</evidence>
<keyword evidence="3" id="KW-1185">Reference proteome</keyword>
<evidence type="ECO:0000259" key="1">
    <source>
        <dbReference type="PROSITE" id="PS51502"/>
    </source>
</evidence>
<protein>
    <recommendedName>
        <fullName evidence="1">Stress-response A/B barrel domain-containing protein</fullName>
    </recommendedName>
</protein>
<dbReference type="Proteomes" id="UP000319257">
    <property type="component" value="Unassembled WGS sequence"/>
</dbReference>
<dbReference type="InterPro" id="IPR013097">
    <property type="entry name" value="Dabb"/>
</dbReference>
<feature type="domain" description="Stress-response A/B barrel" evidence="1">
    <location>
        <begin position="6"/>
        <end position="102"/>
    </location>
</feature>
<name>A0A507BEP1_9PEZI</name>
<organism evidence="2 3">
    <name type="scientific">Thyridium curvatum</name>
    <dbReference type="NCBI Taxonomy" id="1093900"/>
    <lineage>
        <taxon>Eukaryota</taxon>
        <taxon>Fungi</taxon>
        <taxon>Dikarya</taxon>
        <taxon>Ascomycota</taxon>
        <taxon>Pezizomycotina</taxon>
        <taxon>Sordariomycetes</taxon>
        <taxon>Sordariomycetidae</taxon>
        <taxon>Thyridiales</taxon>
        <taxon>Thyridiaceae</taxon>
        <taxon>Thyridium</taxon>
    </lineage>
</organism>
<dbReference type="PROSITE" id="PS51502">
    <property type="entry name" value="S_R_A_B_BARREL"/>
    <property type="match status" value="1"/>
</dbReference>
<evidence type="ECO:0000313" key="3">
    <source>
        <dbReference type="Proteomes" id="UP000319257"/>
    </source>
</evidence>
<sequence>MAARGITRVTLFKVPKEGDQKTFLDFYGKMKSKALKDGKPYILSVEAGLPFEDKRAQGYTVSVITKFASKADFDYYDTECAAHAELKEFAKTAHEGVMMVFFENALA</sequence>
<comment type="caution">
    <text evidence="2">The sequence shown here is derived from an EMBL/GenBank/DDBJ whole genome shotgun (WGS) entry which is preliminary data.</text>
</comment>
<dbReference type="InterPro" id="IPR011008">
    <property type="entry name" value="Dimeric_a/b-barrel"/>
</dbReference>
<gene>
    <name evidence="2" type="ORF">E0L32_002887</name>
</gene>
<dbReference type="OrthoDB" id="3830014at2759"/>
<dbReference type="Gene3D" id="3.30.70.100">
    <property type="match status" value="1"/>
</dbReference>
<dbReference type="RefSeq" id="XP_030999497.1">
    <property type="nucleotide sequence ID" value="XM_031137125.1"/>
</dbReference>
<dbReference type="InParanoid" id="A0A507BEP1"/>
<proteinExistence type="predicted"/>
<dbReference type="EMBL" id="SKBQ01000012">
    <property type="protein sequence ID" value="TPX17786.1"/>
    <property type="molecule type" value="Genomic_DNA"/>
</dbReference>
<dbReference type="AlphaFoldDB" id="A0A507BEP1"/>
<reference evidence="2 3" key="1">
    <citation type="submission" date="2019-06" db="EMBL/GenBank/DDBJ databases">
        <title>Draft genome sequence of the filamentous fungus Phialemoniopsis curvata isolated from diesel fuel.</title>
        <authorList>
            <person name="Varaljay V.A."/>
            <person name="Lyon W.J."/>
            <person name="Crouch A.L."/>
            <person name="Drake C.E."/>
            <person name="Hollomon J.M."/>
            <person name="Nadeau L.J."/>
            <person name="Nunn H.S."/>
            <person name="Stevenson B.S."/>
            <person name="Bojanowski C.L."/>
            <person name="Crookes-Goodson W.J."/>
        </authorList>
    </citation>
    <scope>NUCLEOTIDE SEQUENCE [LARGE SCALE GENOMIC DNA]</scope>
    <source>
        <strain evidence="2 3">D216</strain>
    </source>
</reference>